<dbReference type="SMART" id="SM00932">
    <property type="entry name" value="Nfu_N"/>
    <property type="match status" value="1"/>
</dbReference>
<dbReference type="SUPFAM" id="SSF110836">
    <property type="entry name" value="Hypothetical protein SAV1430"/>
    <property type="match status" value="1"/>
</dbReference>
<reference evidence="3 4" key="1">
    <citation type="journal article" date="2009" name="Int. J. Syst. Evol. Microbiol.">
        <title>Paenibacillus contaminans sp. nov., isolated from a contaminated laboratory plate.</title>
        <authorList>
            <person name="Chou J.H."/>
            <person name="Lee J.H."/>
            <person name="Lin M.C."/>
            <person name="Chang P.S."/>
            <person name="Arun A.B."/>
            <person name="Young C.C."/>
            <person name="Chen W.M."/>
        </authorList>
    </citation>
    <scope>NUCLEOTIDE SEQUENCE [LARGE SCALE GENOMIC DNA]</scope>
    <source>
        <strain evidence="3 4">CKOBP-6</strain>
    </source>
</reference>
<dbReference type="PANTHER" id="PTHR12697">
    <property type="entry name" value="PBS LYASE HEAT-LIKE PROTEIN"/>
    <property type="match status" value="1"/>
</dbReference>
<dbReference type="OrthoDB" id="420201at2"/>
<accession>A0A329LN45</accession>
<dbReference type="RefSeq" id="WP_113036792.1">
    <property type="nucleotide sequence ID" value="NZ_QMFB01000057.1"/>
</dbReference>
<proteinExistence type="predicted"/>
<evidence type="ECO:0000313" key="4">
    <source>
        <dbReference type="Proteomes" id="UP000250369"/>
    </source>
</evidence>
<dbReference type="InterPro" id="IPR014824">
    <property type="entry name" value="Nfu/NifU_N"/>
</dbReference>
<dbReference type="GO" id="GO:0016491">
    <property type="term" value="F:oxidoreductase activity"/>
    <property type="evidence" value="ECO:0007669"/>
    <property type="project" value="TreeGrafter"/>
</dbReference>
<dbReference type="InterPro" id="IPR016024">
    <property type="entry name" value="ARM-type_fold"/>
</dbReference>
<evidence type="ECO:0000256" key="1">
    <source>
        <dbReference type="SAM" id="MobiDB-lite"/>
    </source>
</evidence>
<name>A0A329LN45_9BACL</name>
<feature type="region of interest" description="Disordered" evidence="1">
    <location>
        <begin position="88"/>
        <end position="116"/>
    </location>
</feature>
<dbReference type="PANTHER" id="PTHR12697:SF37">
    <property type="entry name" value="CONSERVED VIRULENCE FACTOR C"/>
    <property type="match status" value="1"/>
</dbReference>
<dbReference type="Pfam" id="PF08712">
    <property type="entry name" value="Nfu_N"/>
    <property type="match status" value="1"/>
</dbReference>
<organism evidence="3 4">
    <name type="scientific">Paenibacillus contaminans</name>
    <dbReference type="NCBI Taxonomy" id="450362"/>
    <lineage>
        <taxon>Bacteria</taxon>
        <taxon>Bacillati</taxon>
        <taxon>Bacillota</taxon>
        <taxon>Bacilli</taxon>
        <taxon>Bacillales</taxon>
        <taxon>Paenibacillaceae</taxon>
        <taxon>Paenibacillus</taxon>
    </lineage>
</organism>
<dbReference type="EMBL" id="QMFB01000057">
    <property type="protein sequence ID" value="RAV08650.1"/>
    <property type="molecule type" value="Genomic_DNA"/>
</dbReference>
<evidence type="ECO:0000259" key="2">
    <source>
        <dbReference type="SMART" id="SM00932"/>
    </source>
</evidence>
<protein>
    <submittedName>
        <fullName evidence="3">Virulence factor</fullName>
    </submittedName>
</protein>
<comment type="caution">
    <text evidence="3">The sequence shown here is derived from an EMBL/GenBank/DDBJ whole genome shotgun (WGS) entry which is preliminary data.</text>
</comment>
<dbReference type="InterPro" id="IPR025989">
    <property type="entry name" value="Virulence_F_dom"/>
</dbReference>
<dbReference type="Gene3D" id="3.30.1370.70">
    <property type="entry name" value="Scaffold protein Nfu/NifU, N-terminal domain"/>
    <property type="match status" value="1"/>
</dbReference>
<feature type="compositionally biased region" description="Low complexity" evidence="1">
    <location>
        <begin position="101"/>
        <end position="116"/>
    </location>
</feature>
<dbReference type="InterPro" id="IPR011989">
    <property type="entry name" value="ARM-like"/>
</dbReference>
<dbReference type="Pfam" id="PF13646">
    <property type="entry name" value="HEAT_2"/>
    <property type="match status" value="1"/>
</dbReference>
<dbReference type="InterPro" id="IPR004155">
    <property type="entry name" value="PBS_lyase_HEAT"/>
</dbReference>
<gene>
    <name evidence="3" type="ORF">DQG23_40800</name>
</gene>
<dbReference type="Pfam" id="PF13769">
    <property type="entry name" value="Virulence_fact"/>
    <property type="match status" value="1"/>
</dbReference>
<keyword evidence="4" id="KW-1185">Reference proteome</keyword>
<dbReference type="InterPro" id="IPR036498">
    <property type="entry name" value="Nfu/NifU_N_sf"/>
</dbReference>
<feature type="compositionally biased region" description="Gly residues" evidence="1">
    <location>
        <begin position="91"/>
        <end position="100"/>
    </location>
</feature>
<dbReference type="SMART" id="SM00567">
    <property type="entry name" value="EZ_HEAT"/>
    <property type="match status" value="4"/>
</dbReference>
<feature type="domain" description="Scaffold protein Nfu/NifU N-terminal" evidence="2">
    <location>
        <begin position="4"/>
        <end position="89"/>
    </location>
</feature>
<dbReference type="AlphaFoldDB" id="A0A329LN45"/>
<sequence length="395" mass="42225">MKIVTIEPTPSPNSMKLNMDEKMNPGVRLTYTPDNAQQAPAYVQRLLAIPGVTSLFQTADFIALDRHPKGDWQAILAAAREVLGEAESGQGEAGAAGPQGAGAAAPQAGGSGTDAAGSAAGWGEVSVLVQMFRGIPMQVRVQSAGEERRAALPERFAQAAVKAGAASPNLLYERKLIEQGVRYGELADVLDEVVRELDAAYDAEQLEALAAAAPADGTEAPRSETAALDELEAALNDGDWRKRYAALQRLTPTAAAIPLLAKALGDAQMSVRRLAVVYLGDIKEPEALPHLFRALKDNSVAVRRTAGDTLSDLGDPAAIGPMCEALRDPNKLVRWRAARYLFETGDESSLDALKQAKEDPEFEVRMQINMAIERIEGGEAASGSVWQQMTNRQRD</sequence>
<evidence type="ECO:0000313" key="3">
    <source>
        <dbReference type="EMBL" id="RAV08650.1"/>
    </source>
</evidence>
<dbReference type="SUPFAM" id="SSF48371">
    <property type="entry name" value="ARM repeat"/>
    <property type="match status" value="1"/>
</dbReference>
<dbReference type="Proteomes" id="UP000250369">
    <property type="component" value="Unassembled WGS sequence"/>
</dbReference>
<dbReference type="Gene3D" id="1.25.10.10">
    <property type="entry name" value="Leucine-rich Repeat Variant"/>
    <property type="match status" value="1"/>
</dbReference>